<keyword evidence="8" id="KW-1185">Reference proteome</keyword>
<dbReference type="OrthoDB" id="3862662at2759"/>
<dbReference type="CDD" id="cd12148">
    <property type="entry name" value="fungal_TF_MHR"/>
    <property type="match status" value="1"/>
</dbReference>
<dbReference type="GO" id="GO:0008270">
    <property type="term" value="F:zinc ion binding"/>
    <property type="evidence" value="ECO:0007669"/>
    <property type="project" value="InterPro"/>
</dbReference>
<keyword evidence="2" id="KW-0479">Metal-binding</keyword>
<gene>
    <name evidence="7" type="ORF">BP5796_11492</name>
</gene>
<dbReference type="PANTHER" id="PTHR47338">
    <property type="entry name" value="ZN(II)2CYS6 TRANSCRIPTION FACTOR (EUROFUNG)-RELATED"/>
    <property type="match status" value="1"/>
</dbReference>
<keyword evidence="4" id="KW-0804">Transcription</keyword>
<dbReference type="GO" id="GO:0005634">
    <property type="term" value="C:nucleus"/>
    <property type="evidence" value="ECO:0007669"/>
    <property type="project" value="UniProtKB-SubCell"/>
</dbReference>
<evidence type="ECO:0000259" key="6">
    <source>
        <dbReference type="Pfam" id="PF04082"/>
    </source>
</evidence>
<dbReference type="GO" id="GO:0000981">
    <property type="term" value="F:DNA-binding transcription factor activity, RNA polymerase II-specific"/>
    <property type="evidence" value="ECO:0007669"/>
    <property type="project" value="InterPro"/>
</dbReference>
<feature type="domain" description="Xylanolytic transcriptional activator regulatory" evidence="6">
    <location>
        <begin position="54"/>
        <end position="231"/>
    </location>
</feature>
<dbReference type="AlphaFoldDB" id="A0A3D8QIV4"/>
<sequence>MSIKSSSGLLSAFSDHLSASQGTWKSSAAEDITTQVGSIIRENGLDIDSIRQDYFHNIHVWFPILAGDRIHRGLENFTAQPCSELAGLLLSMALVTRYPGKPGDNTPVQAPMYFEAKALYSALVSSGYSQLDVMQMGILISLYEQGQGMTENAKLTMSTCARLAIKLNIQQRKLQIANIQDSEFGRSWWGLVILDRFMNLGVPPEEVHLVADSLILRNLHLELPNDDEEYQGAGTQYPCTPSGMAIRQPTTLLGPFCRTAQAADLLGQVLELVVRSTIAGRFDHAVWMPLDKQLHELALSLLQQAINGWEECCASIAVCLSALLTLHLARKQIPSADETDHETAMLAMKSAIRMVVEISRKFLMDIEYIELPSLPLPATFTTYQAALLHIHLARGNEIHSPEWIDDFTLLKGALGGFTRRWDVGTPYLESLDRALMQATQQLV</sequence>
<dbReference type="Pfam" id="PF04082">
    <property type="entry name" value="Fungal_trans"/>
    <property type="match status" value="1"/>
</dbReference>
<accession>A0A3D8QIV4</accession>
<evidence type="ECO:0000313" key="8">
    <source>
        <dbReference type="Proteomes" id="UP000256328"/>
    </source>
</evidence>
<protein>
    <recommendedName>
        <fullName evidence="6">Xylanolytic transcriptional activator regulatory domain-containing protein</fullName>
    </recommendedName>
</protein>
<reference evidence="7 8" key="1">
    <citation type="journal article" date="2018" name="IMA Fungus">
        <title>IMA Genome-F 9: Draft genome sequence of Annulohypoxylon stygium, Aspergillus mulundensis, Berkeleyomyces basicola (syn. Thielaviopsis basicola), Ceratocystis smalleyi, two Cercospora beticola strains, Coleophoma cylindrospora, Fusarium fracticaudum, Phialophora cf. hyalina, and Morchella septimelata.</title>
        <authorList>
            <person name="Wingfield B.D."/>
            <person name="Bills G.F."/>
            <person name="Dong Y."/>
            <person name="Huang W."/>
            <person name="Nel W.J."/>
            <person name="Swalarsk-Parry B.S."/>
            <person name="Vaghefi N."/>
            <person name="Wilken P.M."/>
            <person name="An Z."/>
            <person name="de Beer Z.W."/>
            <person name="De Vos L."/>
            <person name="Chen L."/>
            <person name="Duong T.A."/>
            <person name="Gao Y."/>
            <person name="Hammerbacher A."/>
            <person name="Kikkert J.R."/>
            <person name="Li Y."/>
            <person name="Li H."/>
            <person name="Li K."/>
            <person name="Li Q."/>
            <person name="Liu X."/>
            <person name="Ma X."/>
            <person name="Naidoo K."/>
            <person name="Pethybridge S.J."/>
            <person name="Sun J."/>
            <person name="Steenkamp E.T."/>
            <person name="van der Nest M.A."/>
            <person name="van Wyk S."/>
            <person name="Wingfield M.J."/>
            <person name="Xiong C."/>
            <person name="Yue Q."/>
            <person name="Zhang X."/>
        </authorList>
    </citation>
    <scope>NUCLEOTIDE SEQUENCE [LARGE SCALE GENOMIC DNA]</scope>
    <source>
        <strain evidence="7 8">BP5796</strain>
    </source>
</reference>
<dbReference type="GO" id="GO:0003677">
    <property type="term" value="F:DNA binding"/>
    <property type="evidence" value="ECO:0007669"/>
    <property type="project" value="InterPro"/>
</dbReference>
<organism evidence="7 8">
    <name type="scientific">Coleophoma crateriformis</name>
    <dbReference type="NCBI Taxonomy" id="565419"/>
    <lineage>
        <taxon>Eukaryota</taxon>
        <taxon>Fungi</taxon>
        <taxon>Dikarya</taxon>
        <taxon>Ascomycota</taxon>
        <taxon>Pezizomycotina</taxon>
        <taxon>Leotiomycetes</taxon>
        <taxon>Helotiales</taxon>
        <taxon>Dermateaceae</taxon>
        <taxon>Coleophoma</taxon>
    </lineage>
</organism>
<dbReference type="InterPro" id="IPR007219">
    <property type="entry name" value="XnlR_reg_dom"/>
</dbReference>
<evidence type="ECO:0000256" key="2">
    <source>
        <dbReference type="ARBA" id="ARBA00022723"/>
    </source>
</evidence>
<evidence type="ECO:0000256" key="1">
    <source>
        <dbReference type="ARBA" id="ARBA00004123"/>
    </source>
</evidence>
<dbReference type="EMBL" id="PDLN01000018">
    <property type="protein sequence ID" value="RDW61600.1"/>
    <property type="molecule type" value="Genomic_DNA"/>
</dbReference>
<name>A0A3D8QIV4_9HELO</name>
<evidence type="ECO:0000256" key="3">
    <source>
        <dbReference type="ARBA" id="ARBA00023015"/>
    </source>
</evidence>
<dbReference type="InterPro" id="IPR050815">
    <property type="entry name" value="TF_fung"/>
</dbReference>
<keyword evidence="3" id="KW-0805">Transcription regulation</keyword>
<comment type="subcellular location">
    <subcellularLocation>
        <location evidence="1">Nucleus</location>
    </subcellularLocation>
</comment>
<dbReference type="Proteomes" id="UP000256328">
    <property type="component" value="Unassembled WGS sequence"/>
</dbReference>
<dbReference type="PANTHER" id="PTHR47338:SF20">
    <property type="entry name" value="ZN(II)2CYS6 TRANSCRIPTION FACTOR (EUROFUNG)"/>
    <property type="match status" value="1"/>
</dbReference>
<evidence type="ECO:0000256" key="5">
    <source>
        <dbReference type="ARBA" id="ARBA00023242"/>
    </source>
</evidence>
<comment type="caution">
    <text evidence="7">The sequence shown here is derived from an EMBL/GenBank/DDBJ whole genome shotgun (WGS) entry which is preliminary data.</text>
</comment>
<proteinExistence type="predicted"/>
<evidence type="ECO:0000313" key="7">
    <source>
        <dbReference type="EMBL" id="RDW61600.1"/>
    </source>
</evidence>
<evidence type="ECO:0000256" key="4">
    <source>
        <dbReference type="ARBA" id="ARBA00023163"/>
    </source>
</evidence>
<keyword evidence="5" id="KW-0539">Nucleus</keyword>
<dbReference type="GO" id="GO:0006351">
    <property type="term" value="P:DNA-templated transcription"/>
    <property type="evidence" value="ECO:0007669"/>
    <property type="project" value="InterPro"/>
</dbReference>